<dbReference type="AlphaFoldDB" id="A0A6J1SF29"/>
<dbReference type="InterPro" id="IPR052139">
    <property type="entry name" value="Methylosome_Comp_WDR77"/>
</dbReference>
<evidence type="ECO:0000313" key="5">
    <source>
        <dbReference type="RefSeq" id="XP_026279804.1"/>
    </source>
</evidence>
<proteinExistence type="predicted"/>
<reference evidence="5" key="1">
    <citation type="submission" date="2025-08" db="UniProtKB">
        <authorList>
            <consortium name="RefSeq"/>
        </authorList>
    </citation>
    <scope>IDENTIFICATION</scope>
    <source>
        <tissue evidence="5">Whole organism</tissue>
    </source>
</reference>
<evidence type="ECO:0000313" key="4">
    <source>
        <dbReference type="Proteomes" id="UP000504606"/>
    </source>
</evidence>
<dbReference type="GO" id="GO:0007309">
    <property type="term" value="P:oocyte axis specification"/>
    <property type="evidence" value="ECO:0007669"/>
    <property type="project" value="TreeGrafter"/>
</dbReference>
<dbReference type="RefSeq" id="XP_026279804.1">
    <property type="nucleotide sequence ID" value="XM_026424019.2"/>
</dbReference>
<keyword evidence="4" id="KW-1185">Reference proteome</keyword>
<dbReference type="PANTHER" id="PTHR46853">
    <property type="entry name" value="METHYLOSOME PROTEIN 50"/>
    <property type="match status" value="1"/>
</dbReference>
<dbReference type="GO" id="GO:0034709">
    <property type="term" value="C:methylosome"/>
    <property type="evidence" value="ECO:0007669"/>
    <property type="project" value="TreeGrafter"/>
</dbReference>
<dbReference type="OrthoDB" id="10260946at2759"/>
<dbReference type="KEGG" id="foc:113207442"/>
<keyword evidence="3" id="KW-0853">WD repeat</keyword>
<dbReference type="Gene3D" id="2.130.10.10">
    <property type="entry name" value="YVTN repeat-like/Quinoprotein amine dehydrogenase"/>
    <property type="match status" value="1"/>
</dbReference>
<dbReference type="InterPro" id="IPR015943">
    <property type="entry name" value="WD40/YVTN_repeat-like_dom_sf"/>
</dbReference>
<feature type="repeat" description="WD" evidence="3">
    <location>
        <begin position="142"/>
        <end position="184"/>
    </location>
</feature>
<dbReference type="Proteomes" id="UP000504606">
    <property type="component" value="Unplaced"/>
</dbReference>
<sequence length="357" mass="38713">MSSFSSKAMSDSSVLCGPRRIVPTGPTPPTLDKHFDFLEWSPDGNLLLIGTSDLNSRAWGGSIWLFDTEETRNAESEKGWYPHAGKCVVGASLDCGVSVGRFLRCSDRFVVGCDSGAIQINSVKKYAELPTSNGSIVGEASLTEHNDMVLDVDDLGGDGLHFVSCSQDKSIKVWDLEALLATHTFNPAHAQSVTSIRARPTQSSCFASCSRDGSALLWDTRDELPASSVLKSNGIGLTSLAWANDNSLLVGGVNGQVSLIDIRNTSEIKKLQLENRPTFSMRAIPSCTGLIAVCQDHSKVSVVDCEKETPEIIYTDDSHEDFARALSWHPNKLSLWSCGWDSKVTCHQIKRESNGVS</sequence>
<organism evidence="4 5">
    <name type="scientific">Frankliniella occidentalis</name>
    <name type="common">Western flower thrips</name>
    <name type="synonym">Euthrips occidentalis</name>
    <dbReference type="NCBI Taxonomy" id="133901"/>
    <lineage>
        <taxon>Eukaryota</taxon>
        <taxon>Metazoa</taxon>
        <taxon>Ecdysozoa</taxon>
        <taxon>Arthropoda</taxon>
        <taxon>Hexapoda</taxon>
        <taxon>Insecta</taxon>
        <taxon>Pterygota</taxon>
        <taxon>Neoptera</taxon>
        <taxon>Paraneoptera</taxon>
        <taxon>Thysanoptera</taxon>
        <taxon>Terebrantia</taxon>
        <taxon>Thripoidea</taxon>
        <taxon>Thripidae</taxon>
        <taxon>Frankliniella</taxon>
    </lineage>
</organism>
<dbReference type="PROSITE" id="PS50082">
    <property type="entry name" value="WD_REPEATS_2"/>
    <property type="match status" value="2"/>
</dbReference>
<keyword evidence="2" id="KW-0963">Cytoplasm</keyword>
<dbReference type="PANTHER" id="PTHR46853:SF1">
    <property type="entry name" value="METHYLOSOME PROTEIN 50"/>
    <property type="match status" value="1"/>
</dbReference>
<dbReference type="Pfam" id="PF00400">
    <property type="entry name" value="WD40"/>
    <property type="match status" value="2"/>
</dbReference>
<evidence type="ECO:0000256" key="2">
    <source>
        <dbReference type="ARBA" id="ARBA00022490"/>
    </source>
</evidence>
<dbReference type="InterPro" id="IPR036322">
    <property type="entry name" value="WD40_repeat_dom_sf"/>
</dbReference>
<dbReference type="InterPro" id="IPR001680">
    <property type="entry name" value="WD40_rpt"/>
</dbReference>
<name>A0A6J1SF29_FRAOC</name>
<dbReference type="SMART" id="SM00320">
    <property type="entry name" value="WD40"/>
    <property type="match status" value="6"/>
</dbReference>
<dbReference type="SUPFAM" id="SSF50978">
    <property type="entry name" value="WD40 repeat-like"/>
    <property type="match status" value="1"/>
</dbReference>
<evidence type="ECO:0000256" key="3">
    <source>
        <dbReference type="PROSITE-ProRule" id="PRU00221"/>
    </source>
</evidence>
<protein>
    <submittedName>
        <fullName evidence="5">Methylosome protein 50</fullName>
    </submittedName>
</protein>
<comment type="subcellular location">
    <subcellularLocation>
        <location evidence="1">Cytoplasm</location>
    </subcellularLocation>
</comment>
<feature type="repeat" description="WD" evidence="3">
    <location>
        <begin position="186"/>
        <end position="228"/>
    </location>
</feature>
<dbReference type="GeneID" id="113207442"/>
<evidence type="ECO:0000256" key="1">
    <source>
        <dbReference type="ARBA" id="ARBA00004496"/>
    </source>
</evidence>
<gene>
    <name evidence="5" type="primary">LOC113207442</name>
</gene>
<accession>A0A6J1SF29</accession>